<evidence type="ECO:0000256" key="2">
    <source>
        <dbReference type="ARBA" id="ARBA00022692"/>
    </source>
</evidence>
<dbReference type="PANTHER" id="PTHR34597">
    <property type="entry name" value="SLR1661 PROTEIN"/>
    <property type="match status" value="1"/>
</dbReference>
<dbReference type="AlphaFoldDB" id="A0A1D9GAT8"/>
<dbReference type="Pfam" id="PF08479">
    <property type="entry name" value="POTRA_2"/>
    <property type="match status" value="1"/>
</dbReference>
<keyword evidence="3" id="KW-0998">Cell outer membrane</keyword>
<dbReference type="Proteomes" id="UP000176944">
    <property type="component" value="Chromosome"/>
</dbReference>
<accession>A0A1D9GAT8</accession>
<feature type="domain" description="Polypeptide-transport-associated ShlB-type" evidence="7">
    <location>
        <begin position="147"/>
        <end position="222"/>
    </location>
</feature>
<organism evidence="8">
    <name type="scientific">Moorena producens (strain JHB)</name>
    <dbReference type="NCBI Taxonomy" id="1454205"/>
    <lineage>
        <taxon>Bacteria</taxon>
        <taxon>Bacillati</taxon>
        <taxon>Cyanobacteriota</taxon>
        <taxon>Cyanophyceae</taxon>
        <taxon>Coleofasciculales</taxon>
        <taxon>Coleofasciculaceae</taxon>
        <taxon>Moorena</taxon>
    </lineage>
</organism>
<dbReference type="InterPro" id="IPR013686">
    <property type="entry name" value="Polypept-transport_assoc_ShlB"/>
</dbReference>
<feature type="region of interest" description="Disordered" evidence="5">
    <location>
        <begin position="60"/>
        <end position="93"/>
    </location>
</feature>
<feature type="compositionally biased region" description="Polar residues" evidence="5">
    <location>
        <begin position="60"/>
        <end position="87"/>
    </location>
</feature>
<name>A0A1D9GAT8_MOOP1</name>
<sequence>MGVYLIWRWMAIALRPRYGMWQPPLKAIAVKGKAGFGVSSLSFFILVISALNGMAQSTIPNSSNSPVPITSPSGSSLLESTAEATSTRPPPQVRCPVENIGSDLIGRQGEGETGREFWRICQDFRYKSLYKTDATGVDIIASSGERFLVKTVEVLGNTVLQEQITELIEEIENQEVTFEDLIELRSKITQLYINNGYVTSGAFLLNNQALDSGTVQIQVVEGELERIELNGLNRLRPDYVLRPLEIATTKPLNQQRLVEALQLLQLDPLIERVNVELTAGSTPGRNILQVTVKEAPAFHTGIKTENNRSPSIGSTQVSVFAAHDNLLGFGDRIRGEYGLTEGLDIYDIRAYIPINARKGTLSLGYSNSENRLVSENFRDLNIRGETQNYSLSFRQPLLRSPETEFAVGLGLDLRHRQAFILDDIPLSFSRATADGTSKVTVIRLFQDWVKRSPQRVLAARSQFSLGIDAFDATISDSSPDGRFFTWVGQFQWVEQLSPSILLISRINTQLTPDSLLSLEKFTLGGRDTVRGYRQNQIIADNAILGGVEARILLTSDSRLQLTPFFEIGTAWNNQGPHPNPATIAGVGLGLRWQIGSGFNLRLDYGIPLIGVDNQGDSLQDNGIYFTVDYQPF</sequence>
<dbReference type="EMBL" id="CP017708">
    <property type="protein sequence ID" value="AOY84766.2"/>
    <property type="molecule type" value="Genomic_DNA"/>
</dbReference>
<protein>
    <submittedName>
        <fullName evidence="8">ShlB/FhaC/HecB family hemolysin secretion/activation protein</fullName>
    </submittedName>
</protein>
<dbReference type="PANTHER" id="PTHR34597:SF3">
    <property type="entry name" value="OUTER MEMBRANE TRANSPORTER CDIB"/>
    <property type="match status" value="1"/>
</dbReference>
<gene>
    <name evidence="8" type="ORF">BJP36_18975</name>
</gene>
<evidence type="ECO:0000256" key="3">
    <source>
        <dbReference type="ARBA" id="ARBA00023237"/>
    </source>
</evidence>
<evidence type="ECO:0000256" key="4">
    <source>
        <dbReference type="SAM" id="Coils"/>
    </source>
</evidence>
<evidence type="ECO:0000313" key="8">
    <source>
        <dbReference type="EMBL" id="AOY84766.2"/>
    </source>
</evidence>
<dbReference type="Gene3D" id="3.10.20.310">
    <property type="entry name" value="membrane protein fhac"/>
    <property type="match status" value="1"/>
</dbReference>
<keyword evidence="1" id="KW-1134">Transmembrane beta strand</keyword>
<dbReference type="Gene3D" id="2.40.160.50">
    <property type="entry name" value="membrane protein fhac: a member of the omp85/tpsb transporter family"/>
    <property type="match status" value="1"/>
</dbReference>
<evidence type="ECO:0000259" key="7">
    <source>
        <dbReference type="Pfam" id="PF08479"/>
    </source>
</evidence>
<keyword evidence="1" id="KW-0472">Membrane</keyword>
<reference evidence="8" key="2">
    <citation type="submission" date="2022-10" db="EMBL/GenBank/DDBJ databases">
        <authorList>
            <person name="Ngo T.-E."/>
        </authorList>
    </citation>
    <scope>NUCLEOTIDE SEQUENCE</scope>
    <source>
        <strain evidence="8">JHB</strain>
    </source>
</reference>
<evidence type="ECO:0000256" key="1">
    <source>
        <dbReference type="ARBA" id="ARBA00022452"/>
    </source>
</evidence>
<feature type="domain" description="Haemolysin activator HlyB C-terminal" evidence="6">
    <location>
        <begin position="286"/>
        <end position="591"/>
    </location>
</feature>
<evidence type="ECO:0000256" key="5">
    <source>
        <dbReference type="SAM" id="MobiDB-lite"/>
    </source>
</evidence>
<feature type="coiled-coil region" evidence="4">
    <location>
        <begin position="157"/>
        <end position="184"/>
    </location>
</feature>
<evidence type="ECO:0000259" key="6">
    <source>
        <dbReference type="Pfam" id="PF03865"/>
    </source>
</evidence>
<dbReference type="GO" id="GO:0008320">
    <property type="term" value="F:protein transmembrane transporter activity"/>
    <property type="evidence" value="ECO:0007669"/>
    <property type="project" value="TreeGrafter"/>
</dbReference>
<dbReference type="GO" id="GO:0098046">
    <property type="term" value="C:type V protein secretion system complex"/>
    <property type="evidence" value="ECO:0007669"/>
    <property type="project" value="TreeGrafter"/>
</dbReference>
<keyword evidence="2" id="KW-0812">Transmembrane</keyword>
<keyword evidence="4" id="KW-0175">Coiled coil</keyword>
<dbReference type="InterPro" id="IPR005565">
    <property type="entry name" value="Hemolysn_activator_HlyB_C"/>
</dbReference>
<dbReference type="GO" id="GO:0046819">
    <property type="term" value="P:protein secretion by the type V secretion system"/>
    <property type="evidence" value="ECO:0007669"/>
    <property type="project" value="TreeGrafter"/>
</dbReference>
<reference evidence="8" key="1">
    <citation type="journal article" date="2017" name="Proc. Natl. Acad. Sci. U.S.A.">
        <title>Comparative genomics uncovers the prolific and distinctive metabolic potential of the cyanobacterial genus Moorea.</title>
        <authorList>
            <person name="Leao T."/>
            <person name="Castelao G."/>
            <person name="Korobeynikov A."/>
            <person name="Monroe E.A."/>
            <person name="Podell S."/>
            <person name="Glukhov E."/>
            <person name="Allen E.E."/>
            <person name="Gerwick W.H."/>
            <person name="Gerwick L."/>
        </authorList>
    </citation>
    <scope>NUCLEOTIDE SEQUENCE</scope>
    <source>
        <strain evidence="8">JHB</strain>
    </source>
</reference>
<dbReference type="Pfam" id="PF03865">
    <property type="entry name" value="ShlB"/>
    <property type="match status" value="1"/>
</dbReference>
<dbReference type="InterPro" id="IPR051544">
    <property type="entry name" value="TPS_OM_transporter"/>
</dbReference>
<proteinExistence type="predicted"/>